<feature type="domain" description="C2H2-type" evidence="9">
    <location>
        <begin position="339"/>
        <end position="366"/>
    </location>
</feature>
<dbReference type="InterPro" id="IPR013087">
    <property type="entry name" value="Znf_C2H2_type"/>
</dbReference>
<dbReference type="InterPro" id="IPR036236">
    <property type="entry name" value="Znf_C2H2_sf"/>
</dbReference>
<evidence type="ECO:0000256" key="3">
    <source>
        <dbReference type="ARBA" id="ARBA00022737"/>
    </source>
</evidence>
<protein>
    <submittedName>
        <fullName evidence="11">Zinc finger protein 239-like</fullName>
    </submittedName>
</protein>
<evidence type="ECO:0000259" key="9">
    <source>
        <dbReference type="PROSITE" id="PS50157"/>
    </source>
</evidence>
<dbReference type="Gene3D" id="3.30.160.60">
    <property type="entry name" value="Classic Zinc Finger"/>
    <property type="match status" value="4"/>
</dbReference>
<proteinExistence type="predicted"/>
<keyword evidence="3" id="KW-0677">Repeat</keyword>
<dbReference type="InParanoid" id="A0A6P7JP02"/>
<dbReference type="FunFam" id="3.30.160.60:FF:000512">
    <property type="entry name" value="zinc finger protein 197 isoform X1"/>
    <property type="match status" value="1"/>
</dbReference>
<dbReference type="PANTHER" id="PTHR24394:SF58">
    <property type="entry name" value="ZINC FINGER AND BTB DOMAIN CONTAINING 33"/>
    <property type="match status" value="1"/>
</dbReference>
<dbReference type="OrthoDB" id="6077919at2759"/>
<dbReference type="PANTHER" id="PTHR24394">
    <property type="entry name" value="ZINC FINGER PROTEIN"/>
    <property type="match status" value="1"/>
</dbReference>
<evidence type="ECO:0000256" key="1">
    <source>
        <dbReference type="ARBA" id="ARBA00004123"/>
    </source>
</evidence>
<feature type="domain" description="C2H2-type" evidence="9">
    <location>
        <begin position="283"/>
        <end position="310"/>
    </location>
</feature>
<dbReference type="Proteomes" id="UP000515145">
    <property type="component" value="Chromosome 15"/>
</dbReference>
<keyword evidence="10" id="KW-1185">Reference proteome</keyword>
<dbReference type="SUPFAM" id="SSF57667">
    <property type="entry name" value="beta-beta-alpha zinc fingers"/>
    <property type="match status" value="3"/>
</dbReference>
<evidence type="ECO:0000256" key="6">
    <source>
        <dbReference type="ARBA" id="ARBA00023242"/>
    </source>
</evidence>
<evidence type="ECO:0000313" key="11">
    <source>
        <dbReference type="RefSeq" id="XP_028278528.1"/>
    </source>
</evidence>
<dbReference type="PROSITE" id="PS50157">
    <property type="entry name" value="ZINC_FINGER_C2H2_2"/>
    <property type="match status" value="6"/>
</dbReference>
<gene>
    <name evidence="11" type="primary">LOC114446866</name>
</gene>
<dbReference type="RefSeq" id="XP_028278528.1">
    <property type="nucleotide sequence ID" value="XM_028422727.1"/>
</dbReference>
<feature type="domain" description="C2H2-type" evidence="9">
    <location>
        <begin position="228"/>
        <end position="256"/>
    </location>
</feature>
<feature type="domain" description="C2H2-type" evidence="9">
    <location>
        <begin position="367"/>
        <end position="393"/>
    </location>
</feature>
<dbReference type="SMART" id="SM00355">
    <property type="entry name" value="ZnF_C2H2"/>
    <property type="match status" value="6"/>
</dbReference>
<comment type="subcellular location">
    <subcellularLocation>
        <location evidence="1">Nucleus</location>
    </subcellularLocation>
</comment>
<dbReference type="PROSITE" id="PS00028">
    <property type="entry name" value="ZINC_FINGER_C2H2_1"/>
    <property type="match status" value="6"/>
</dbReference>
<feature type="region of interest" description="Disordered" evidence="8">
    <location>
        <begin position="56"/>
        <end position="77"/>
    </location>
</feature>
<keyword evidence="5" id="KW-0862">Zinc</keyword>
<keyword evidence="2" id="KW-0479">Metal-binding</keyword>
<dbReference type="GO" id="GO:0005634">
    <property type="term" value="C:nucleus"/>
    <property type="evidence" value="ECO:0007669"/>
    <property type="project" value="UniProtKB-SubCell"/>
</dbReference>
<dbReference type="FunFam" id="3.30.160.60:FF:001498">
    <property type="entry name" value="Zinc finger protein 404"/>
    <property type="match status" value="1"/>
</dbReference>
<dbReference type="GO" id="GO:0000981">
    <property type="term" value="F:DNA-binding transcription factor activity, RNA polymerase II-specific"/>
    <property type="evidence" value="ECO:0007669"/>
    <property type="project" value="TreeGrafter"/>
</dbReference>
<evidence type="ECO:0000256" key="8">
    <source>
        <dbReference type="SAM" id="MobiDB-lite"/>
    </source>
</evidence>
<feature type="domain" description="C2H2-type" evidence="9">
    <location>
        <begin position="257"/>
        <end position="284"/>
    </location>
</feature>
<feature type="region of interest" description="Disordered" evidence="8">
    <location>
        <begin position="183"/>
        <end position="202"/>
    </location>
</feature>
<evidence type="ECO:0000256" key="4">
    <source>
        <dbReference type="ARBA" id="ARBA00022771"/>
    </source>
</evidence>
<dbReference type="AlphaFoldDB" id="A0A6P7JP02"/>
<name>A0A6P7JP02_9TELE</name>
<dbReference type="GO" id="GO:0008270">
    <property type="term" value="F:zinc ion binding"/>
    <property type="evidence" value="ECO:0007669"/>
    <property type="project" value="UniProtKB-KW"/>
</dbReference>
<dbReference type="GeneID" id="114446866"/>
<feature type="domain" description="C2H2-type" evidence="9">
    <location>
        <begin position="311"/>
        <end position="338"/>
    </location>
</feature>
<accession>A0A6P7JP02</accession>
<keyword evidence="6" id="KW-0539">Nucleus</keyword>
<evidence type="ECO:0000256" key="7">
    <source>
        <dbReference type="PROSITE-ProRule" id="PRU00042"/>
    </source>
</evidence>
<organism evidence="10 11">
    <name type="scientific">Parambassis ranga</name>
    <name type="common">Indian glassy fish</name>
    <dbReference type="NCBI Taxonomy" id="210632"/>
    <lineage>
        <taxon>Eukaryota</taxon>
        <taxon>Metazoa</taxon>
        <taxon>Chordata</taxon>
        <taxon>Craniata</taxon>
        <taxon>Vertebrata</taxon>
        <taxon>Euteleostomi</taxon>
        <taxon>Actinopterygii</taxon>
        <taxon>Neopterygii</taxon>
        <taxon>Teleostei</taxon>
        <taxon>Neoteleostei</taxon>
        <taxon>Acanthomorphata</taxon>
        <taxon>Ovalentaria</taxon>
        <taxon>Ambassidae</taxon>
        <taxon>Parambassis</taxon>
    </lineage>
</organism>
<dbReference type="Pfam" id="PF00096">
    <property type="entry name" value="zf-C2H2"/>
    <property type="match status" value="2"/>
</dbReference>
<evidence type="ECO:0000256" key="5">
    <source>
        <dbReference type="ARBA" id="ARBA00022833"/>
    </source>
</evidence>
<keyword evidence="4 7" id="KW-0863">Zinc-finger</keyword>
<reference evidence="11" key="1">
    <citation type="submission" date="2025-08" db="UniProtKB">
        <authorList>
            <consortium name="RefSeq"/>
        </authorList>
    </citation>
    <scope>IDENTIFICATION</scope>
</reference>
<dbReference type="FunFam" id="3.30.160.60:FF:000624">
    <property type="entry name" value="zinc finger protein 697"/>
    <property type="match status" value="1"/>
</dbReference>
<sequence>MSSPLFLRAFVEERLTAAAEEIFQFFESTIAKYEEEASSSKQEIERLRGLLSEPVSTHKTDVSPSSHCKEETPPEQHHCEQPVFSVHQGNPEPCRIKEEDHGHWAIQQQEGEETGGEFEGADALHTLNYSVWEKPEQKVTKVSSQSQTQNDEYKEVVQFQEMQESKHVQFNLLHASTPTTQTLLQDGRESKRPVVSFTSDKTQTEQSKTSFNTFRESSEVSHLNSSDYHCCLCNKSFSSSPLLIKHAFQVHSKKAGVTCAVCGETLESNESLNLHLQSHRASKCCHICGKNCSSTTALTEHMASHAGVKLHRCHVCGKECTRKGDLKIHMRIHTGEKPYCCSFCCKGFTHSGHLRKHMRSHTGERPHRCNICGKGFLQSAHLKYHLGTHAQKY</sequence>
<evidence type="ECO:0000256" key="2">
    <source>
        <dbReference type="ARBA" id="ARBA00022723"/>
    </source>
</evidence>
<evidence type="ECO:0000313" key="10">
    <source>
        <dbReference type="Proteomes" id="UP000515145"/>
    </source>
</evidence>